<accession>A0A9D2UW56</accession>
<feature type="transmembrane region" description="Helical" evidence="1">
    <location>
        <begin position="239"/>
        <end position="263"/>
    </location>
</feature>
<reference evidence="2" key="1">
    <citation type="journal article" date="2021" name="PeerJ">
        <title>Extensive microbial diversity within the chicken gut microbiome revealed by metagenomics and culture.</title>
        <authorList>
            <person name="Gilroy R."/>
            <person name="Ravi A."/>
            <person name="Getino M."/>
            <person name="Pursley I."/>
            <person name="Horton D.L."/>
            <person name="Alikhan N.F."/>
            <person name="Baker D."/>
            <person name="Gharbi K."/>
            <person name="Hall N."/>
            <person name="Watson M."/>
            <person name="Adriaenssens E.M."/>
            <person name="Foster-Nyarko E."/>
            <person name="Jarju S."/>
            <person name="Secka A."/>
            <person name="Antonio M."/>
            <person name="Oren A."/>
            <person name="Chaudhuri R.R."/>
            <person name="La Ragione R."/>
            <person name="Hildebrand F."/>
            <person name="Pallen M.J."/>
        </authorList>
    </citation>
    <scope>NUCLEOTIDE SEQUENCE</scope>
    <source>
        <strain evidence="2">ChiGjej6B6-11269</strain>
    </source>
</reference>
<protein>
    <submittedName>
        <fullName evidence="2">Uncharacterized protein</fullName>
    </submittedName>
</protein>
<evidence type="ECO:0000313" key="2">
    <source>
        <dbReference type="EMBL" id="HJF64955.1"/>
    </source>
</evidence>
<feature type="transmembrane region" description="Helical" evidence="1">
    <location>
        <begin position="113"/>
        <end position="136"/>
    </location>
</feature>
<comment type="caution">
    <text evidence="2">The sequence shown here is derived from an EMBL/GenBank/DDBJ whole genome shotgun (WGS) entry which is preliminary data.</text>
</comment>
<feature type="transmembrane region" description="Helical" evidence="1">
    <location>
        <begin position="17"/>
        <end position="38"/>
    </location>
</feature>
<gene>
    <name evidence="2" type="ORF">K8U77_02400</name>
</gene>
<dbReference type="Proteomes" id="UP000786989">
    <property type="component" value="Unassembled WGS sequence"/>
</dbReference>
<reference evidence="2" key="2">
    <citation type="submission" date="2021-09" db="EMBL/GenBank/DDBJ databases">
        <authorList>
            <person name="Gilroy R."/>
        </authorList>
    </citation>
    <scope>NUCLEOTIDE SEQUENCE</scope>
    <source>
        <strain evidence="2">ChiGjej6B6-11269</strain>
    </source>
</reference>
<feature type="transmembrane region" description="Helical" evidence="1">
    <location>
        <begin position="213"/>
        <end position="233"/>
    </location>
</feature>
<evidence type="ECO:0000256" key="1">
    <source>
        <dbReference type="SAM" id="Phobius"/>
    </source>
</evidence>
<name>A0A9D2UW56_9ACTN</name>
<feature type="transmembrane region" description="Helical" evidence="1">
    <location>
        <begin position="308"/>
        <end position="328"/>
    </location>
</feature>
<feature type="non-terminal residue" evidence="2">
    <location>
        <position position="371"/>
    </location>
</feature>
<sequence length="371" mass="40519">MFLLDSFKQLSRALMRLAPYACGFALYWAWLMLSFYVTSPFSDNVSYAPLLTNLAWFCSASGHAIVLVFFIVKPHVIARFMEKRSAIYAFGALLASGSLFGSVGFIMSAESSIWMAISVLSFLVAGGTSAFLAVAWGMKLLPMSRKDISYVNALTLIIAGGIHLLLSSINSITMLAVVISLPLLSSVILIHAPKPEPADLQSDSPEQYTVRRSFGIAIPLVTCALYALCGELLRNASASSVGVTTMGVYYDFGLIIGSAVIIASEYFSQAKPAITDKPHNEFNALKPMFMAMALAFMITVIFSMPYYFAYLCFAVGFAGLRIYAWLYCNSIINKFGLNPIRVFSIMLASFALGPFIASPIMHLVAINDDLW</sequence>
<evidence type="ECO:0000313" key="3">
    <source>
        <dbReference type="Proteomes" id="UP000786989"/>
    </source>
</evidence>
<feature type="transmembrane region" description="Helical" evidence="1">
    <location>
        <begin position="284"/>
        <end position="302"/>
    </location>
</feature>
<feature type="transmembrane region" description="Helical" evidence="1">
    <location>
        <begin position="85"/>
        <end position="107"/>
    </location>
</feature>
<proteinExistence type="predicted"/>
<organism evidence="2 3">
    <name type="scientific">Slackia equolifaciens</name>
    <dbReference type="NCBI Taxonomy" id="498718"/>
    <lineage>
        <taxon>Bacteria</taxon>
        <taxon>Bacillati</taxon>
        <taxon>Actinomycetota</taxon>
        <taxon>Coriobacteriia</taxon>
        <taxon>Eggerthellales</taxon>
        <taxon>Eggerthellaceae</taxon>
        <taxon>Slackia</taxon>
    </lineage>
</organism>
<keyword evidence="1" id="KW-0812">Transmembrane</keyword>
<feature type="transmembrane region" description="Helical" evidence="1">
    <location>
        <begin position="50"/>
        <end position="73"/>
    </location>
</feature>
<dbReference type="EMBL" id="DYWI01000038">
    <property type="protein sequence ID" value="HJF64955.1"/>
    <property type="molecule type" value="Genomic_DNA"/>
</dbReference>
<keyword evidence="1" id="KW-1133">Transmembrane helix</keyword>
<feature type="transmembrane region" description="Helical" evidence="1">
    <location>
        <begin position="340"/>
        <end position="365"/>
    </location>
</feature>
<keyword evidence="1" id="KW-0472">Membrane</keyword>
<feature type="transmembrane region" description="Helical" evidence="1">
    <location>
        <begin position="172"/>
        <end position="192"/>
    </location>
</feature>
<feature type="transmembrane region" description="Helical" evidence="1">
    <location>
        <begin position="148"/>
        <end position="166"/>
    </location>
</feature>
<dbReference type="AlphaFoldDB" id="A0A9D2UW56"/>